<evidence type="ECO:0000313" key="4">
    <source>
        <dbReference type="EMBL" id="PWA96762.1"/>
    </source>
</evidence>
<dbReference type="OrthoDB" id="2129491at2759"/>
<evidence type="ECO:0000256" key="1">
    <source>
        <dbReference type="ARBA" id="ARBA00022664"/>
    </source>
</evidence>
<dbReference type="GO" id="GO:0031124">
    <property type="term" value="P:mRNA 3'-end processing"/>
    <property type="evidence" value="ECO:0007669"/>
    <property type="project" value="InterPro"/>
</dbReference>
<dbReference type="GO" id="GO:0005849">
    <property type="term" value="C:mRNA cleavage factor complex"/>
    <property type="evidence" value="ECO:0007669"/>
    <property type="project" value="TreeGrafter"/>
</dbReference>
<feature type="domain" description="CID" evidence="3">
    <location>
        <begin position="58"/>
        <end position="186"/>
    </location>
</feature>
<comment type="caution">
    <text evidence="4">The sequence shown here is derived from an EMBL/GenBank/DDBJ whole genome shotgun (WGS) entry which is preliminary data.</text>
</comment>
<keyword evidence="5" id="KW-1185">Reference proteome</keyword>
<dbReference type="PANTHER" id="PTHR15921">
    <property type="entry name" value="PRE-MRNA CLEAVAGE COMPLEX II"/>
    <property type="match status" value="1"/>
</dbReference>
<dbReference type="InterPro" id="IPR045154">
    <property type="entry name" value="PCF11-like"/>
</dbReference>
<dbReference type="Pfam" id="PF04818">
    <property type="entry name" value="CID"/>
    <property type="match status" value="1"/>
</dbReference>
<proteinExistence type="predicted"/>
<feature type="region of interest" description="Disordered" evidence="2">
    <location>
        <begin position="1"/>
        <end position="28"/>
    </location>
</feature>
<feature type="region of interest" description="Disordered" evidence="2">
    <location>
        <begin position="222"/>
        <end position="271"/>
    </location>
</feature>
<accession>A0A2U1QFI7</accession>
<organism evidence="4 5">
    <name type="scientific">Artemisia annua</name>
    <name type="common">Sweet wormwood</name>
    <dbReference type="NCBI Taxonomy" id="35608"/>
    <lineage>
        <taxon>Eukaryota</taxon>
        <taxon>Viridiplantae</taxon>
        <taxon>Streptophyta</taxon>
        <taxon>Embryophyta</taxon>
        <taxon>Tracheophyta</taxon>
        <taxon>Spermatophyta</taxon>
        <taxon>Magnoliopsida</taxon>
        <taxon>eudicotyledons</taxon>
        <taxon>Gunneridae</taxon>
        <taxon>Pentapetalae</taxon>
        <taxon>asterids</taxon>
        <taxon>campanulids</taxon>
        <taxon>Asterales</taxon>
        <taxon>Asteraceae</taxon>
        <taxon>Asteroideae</taxon>
        <taxon>Anthemideae</taxon>
        <taxon>Artemisiinae</taxon>
        <taxon>Artemisia</taxon>
    </lineage>
</organism>
<dbReference type="AlphaFoldDB" id="A0A2U1QFI7"/>
<dbReference type="SUPFAM" id="SSF48464">
    <property type="entry name" value="ENTH/VHS domain"/>
    <property type="match status" value="1"/>
</dbReference>
<keyword evidence="1" id="KW-0507">mRNA processing</keyword>
<dbReference type="Gene3D" id="1.25.40.90">
    <property type="match status" value="1"/>
</dbReference>
<dbReference type="GO" id="GO:0003729">
    <property type="term" value="F:mRNA binding"/>
    <property type="evidence" value="ECO:0007669"/>
    <property type="project" value="InterPro"/>
</dbReference>
<dbReference type="InterPro" id="IPR008942">
    <property type="entry name" value="ENTH_VHS"/>
</dbReference>
<dbReference type="PANTHER" id="PTHR15921:SF12">
    <property type="entry name" value="POLYADENYLATION AND CLEAVAGE FACTOR HOMOLOG 4"/>
    <property type="match status" value="1"/>
</dbReference>
<evidence type="ECO:0000259" key="3">
    <source>
        <dbReference type="PROSITE" id="PS51391"/>
    </source>
</evidence>
<dbReference type="CDD" id="cd16982">
    <property type="entry name" value="CID_Pcf11"/>
    <property type="match status" value="1"/>
</dbReference>
<dbReference type="GO" id="GO:0005737">
    <property type="term" value="C:cytoplasm"/>
    <property type="evidence" value="ECO:0007669"/>
    <property type="project" value="TreeGrafter"/>
</dbReference>
<dbReference type="FunFam" id="1.25.40.90:FF:000023">
    <property type="entry name" value="polyadenylation and cleavage factor homolog 4"/>
    <property type="match status" value="1"/>
</dbReference>
<feature type="compositionally biased region" description="Polar residues" evidence="2">
    <location>
        <begin position="1"/>
        <end position="13"/>
    </location>
</feature>
<protein>
    <submittedName>
        <fullName evidence="4">CID domain-containing protein</fullName>
    </submittedName>
</protein>
<name>A0A2U1QFI7_ARTAN</name>
<reference evidence="4 5" key="1">
    <citation type="journal article" date="2018" name="Mol. Plant">
        <title>The genome of Artemisia annua provides insight into the evolution of Asteraceae family and artemisinin biosynthesis.</title>
        <authorList>
            <person name="Shen Q."/>
            <person name="Zhang L."/>
            <person name="Liao Z."/>
            <person name="Wang S."/>
            <person name="Yan T."/>
            <person name="Shi P."/>
            <person name="Liu M."/>
            <person name="Fu X."/>
            <person name="Pan Q."/>
            <person name="Wang Y."/>
            <person name="Lv Z."/>
            <person name="Lu X."/>
            <person name="Zhang F."/>
            <person name="Jiang W."/>
            <person name="Ma Y."/>
            <person name="Chen M."/>
            <person name="Hao X."/>
            <person name="Li L."/>
            <person name="Tang Y."/>
            <person name="Lv G."/>
            <person name="Zhou Y."/>
            <person name="Sun X."/>
            <person name="Brodelius P.E."/>
            <person name="Rose J.K.C."/>
            <person name="Tang K."/>
        </authorList>
    </citation>
    <scope>NUCLEOTIDE SEQUENCE [LARGE SCALE GENOMIC DNA]</scope>
    <source>
        <strain evidence="5">cv. Huhao1</strain>
        <tissue evidence="4">Leaf</tissue>
    </source>
</reference>
<dbReference type="GO" id="GO:0006369">
    <property type="term" value="P:termination of RNA polymerase II transcription"/>
    <property type="evidence" value="ECO:0007669"/>
    <property type="project" value="InterPro"/>
</dbReference>
<dbReference type="Proteomes" id="UP000245207">
    <property type="component" value="Unassembled WGS sequence"/>
</dbReference>
<evidence type="ECO:0000313" key="5">
    <source>
        <dbReference type="Proteomes" id="UP000245207"/>
    </source>
</evidence>
<dbReference type="InterPro" id="IPR006569">
    <property type="entry name" value="CID_dom"/>
</dbReference>
<dbReference type="InterPro" id="IPR047415">
    <property type="entry name" value="Pcf11_CID"/>
</dbReference>
<gene>
    <name evidence="4" type="ORF">CTI12_AA036600</name>
</gene>
<sequence>MDGTSYITTNRTINYRPPPPPQNDTKSSLTPIVDRFKALLKERVSDGDDDDDDDVALTTDEIVELYEAVLSELVINSKPIITDLTIIAGEQRIHGAGIADAICARIIEVPVEHKLPSLYLLDSIVKNIGKDYVRHFSARLPEVYCLAYRQVHPNMHPSMRHLFGTWSTVFPASVLRKIETELQFSPSPSYPSSGIKASESPRPAHGIHVNPKYLEKIHARTASTSEIHEQPATGIDEYESDSRDVLSSHIGSHRLGSTSNVGRTPFGLGHARPPSPIIDEYAMDEGTSSHHGYSHRPYGMAVDIQRPRALIDAYGADERNTTTNQNIRHAKNATINGLSSKVGGQTWQTTEEEEFEWEDMSPTLAGHGHAFGANRSMPRKNDFSRANWSNQEMLPSVVLNNAVSSSDHGLKRKITALHNEPSDNPALHYPREVWNRSHDQPWATRHNYNPHVPRPSLIDSSNGAWRPSVNMQASQPVPVPIPPHPYKNTGSSYDMLNATTNSAANDNVPFLRQQFDANENRARNQLPQLPNQQAGFTSNQQIPGQGGKFQPQLPLPHDVRPNMVPPPLPYNSSHLNIQPMIRAYTPQRFDPPRSASSNQVPGMQSSMPFHAQGVGYPPLPPGLPPSSLPMASIPQHQSIAPPPPAGGALSSLFSSLVAQGLLSLTKPGSEQVIFL</sequence>
<dbReference type="EMBL" id="PKPP01000162">
    <property type="protein sequence ID" value="PWA96762.1"/>
    <property type="molecule type" value="Genomic_DNA"/>
</dbReference>
<dbReference type="SMART" id="SM00582">
    <property type="entry name" value="RPR"/>
    <property type="match status" value="1"/>
</dbReference>
<feature type="region of interest" description="Disordered" evidence="2">
    <location>
        <begin position="184"/>
        <end position="207"/>
    </location>
</feature>
<dbReference type="GO" id="GO:0000993">
    <property type="term" value="F:RNA polymerase II complex binding"/>
    <property type="evidence" value="ECO:0007669"/>
    <property type="project" value="InterPro"/>
</dbReference>
<evidence type="ECO:0000256" key="2">
    <source>
        <dbReference type="SAM" id="MobiDB-lite"/>
    </source>
</evidence>
<dbReference type="PROSITE" id="PS51391">
    <property type="entry name" value="CID"/>
    <property type="match status" value="1"/>
</dbReference>